<dbReference type="PANTHER" id="PTHR35369">
    <property type="entry name" value="BLR3025 PROTEIN-RELATED"/>
    <property type="match status" value="1"/>
</dbReference>
<evidence type="ECO:0000256" key="7">
    <source>
        <dbReference type="SAM" id="MobiDB-lite"/>
    </source>
</evidence>
<dbReference type="RefSeq" id="WP_246348336.1">
    <property type="nucleotide sequence ID" value="NZ_JACIJK010000002.1"/>
</dbReference>
<dbReference type="EMBL" id="JACIJK010000002">
    <property type="protein sequence ID" value="MBB5713885.1"/>
    <property type="molecule type" value="Genomic_DNA"/>
</dbReference>
<dbReference type="InterPro" id="IPR043502">
    <property type="entry name" value="DNA/RNA_pol_sf"/>
</dbReference>
<dbReference type="Pfam" id="PF00817">
    <property type="entry name" value="IMS"/>
    <property type="match status" value="1"/>
</dbReference>
<gene>
    <name evidence="9" type="ORF">FHS94_000708</name>
</gene>
<evidence type="ECO:0000256" key="2">
    <source>
        <dbReference type="ARBA" id="ARBA00011245"/>
    </source>
</evidence>
<evidence type="ECO:0000256" key="5">
    <source>
        <dbReference type="ARBA" id="ARBA00025589"/>
    </source>
</evidence>
<dbReference type="SUPFAM" id="SSF56672">
    <property type="entry name" value="DNA/RNA polymerases"/>
    <property type="match status" value="1"/>
</dbReference>
<dbReference type="GO" id="GO:0006281">
    <property type="term" value="P:DNA repair"/>
    <property type="evidence" value="ECO:0007669"/>
    <property type="project" value="InterPro"/>
</dbReference>
<dbReference type="GO" id="GO:0003684">
    <property type="term" value="F:damaged DNA binding"/>
    <property type="evidence" value="ECO:0007669"/>
    <property type="project" value="InterPro"/>
</dbReference>
<dbReference type="Gene3D" id="3.30.70.270">
    <property type="match status" value="1"/>
</dbReference>
<feature type="region of interest" description="Disordered" evidence="7">
    <location>
        <begin position="47"/>
        <end position="138"/>
    </location>
</feature>
<comment type="caution">
    <text evidence="9">The sequence shown here is derived from an EMBL/GenBank/DDBJ whole genome shotgun (WGS) entry which is preliminary data.</text>
</comment>
<feature type="domain" description="UmuC" evidence="8">
    <location>
        <begin position="339"/>
        <end position="489"/>
    </location>
</feature>
<organism evidence="9 10">
    <name type="scientific">Sphingomonas aerophila</name>
    <dbReference type="NCBI Taxonomy" id="1344948"/>
    <lineage>
        <taxon>Bacteria</taxon>
        <taxon>Pseudomonadati</taxon>
        <taxon>Pseudomonadota</taxon>
        <taxon>Alphaproteobacteria</taxon>
        <taxon>Sphingomonadales</taxon>
        <taxon>Sphingomonadaceae</taxon>
        <taxon>Sphingomonas</taxon>
    </lineage>
</organism>
<dbReference type="CDD" id="cd03468">
    <property type="entry name" value="PolY_like"/>
    <property type="match status" value="1"/>
</dbReference>
<dbReference type="PANTHER" id="PTHR35369:SF2">
    <property type="entry name" value="BLR3025 PROTEIN"/>
    <property type="match status" value="1"/>
</dbReference>
<name>A0A7W9ET74_9SPHN</name>
<dbReference type="InterPro" id="IPR050356">
    <property type="entry name" value="SulA_CellDiv_inhibitor"/>
</dbReference>
<dbReference type="Gene3D" id="3.40.1170.60">
    <property type="match status" value="1"/>
</dbReference>
<dbReference type="InterPro" id="IPR045443">
    <property type="entry name" value="DUF6504"/>
</dbReference>
<evidence type="ECO:0000313" key="9">
    <source>
        <dbReference type="EMBL" id="MBB5713885.1"/>
    </source>
</evidence>
<dbReference type="InterPro" id="IPR001126">
    <property type="entry name" value="UmuC"/>
</dbReference>
<dbReference type="AlphaFoldDB" id="A0A7W9ET74"/>
<evidence type="ECO:0000256" key="6">
    <source>
        <dbReference type="ARBA" id="ARBA00049244"/>
    </source>
</evidence>
<protein>
    <recommendedName>
        <fullName evidence="3">DNA-directed DNA polymerase</fullName>
        <ecNumber evidence="3">2.7.7.7</ecNumber>
    </recommendedName>
</protein>
<evidence type="ECO:0000256" key="3">
    <source>
        <dbReference type="ARBA" id="ARBA00012417"/>
    </source>
</evidence>
<dbReference type="Proteomes" id="UP000546200">
    <property type="component" value="Unassembled WGS sequence"/>
</dbReference>
<sequence length="859" mass="93187">MKRVASLYLPHWSIDRLRRIERRRAPSAEADASAALDALGADAAAERAQHCSVPNEGGWRPGARWARSDPDVGGSALADSRREVEAAIEALPNHRRPPQRELGRTSQAADNPFATGPARKGLSRPPEERVAAPAPLREMARRTEAAEPLFRPGTRGWHGEDLQSAVSALPVHQRPSMQELSRKSEVVDNPFRPAPADEVGASLRRYAAMPSLQFPGEDAPAKAGRGAALQGETRRDRYRNEAPAAPLSLARAAAMPPVHGPGEDVVVRRAMRTPRRSARDGHGGEAGYVTPPSLAQLAAMPAVQFPGEGPHPDNHGRSAPTAPTYGQGRFFQTGRTLASVVSRVCRDDELSTAAPADAAEAPMVTTARTGSRVEVVAANATARALGIGPGTALTMARAQVPDLEVRTADPDGDAADLHSLAELLARRWAPTVSICGTDGLFIDLTGVAHLHGGEARFARRLVRLLARHGVTARVAVADSAGAAWALARFGYAEPVQVLGAGMQAAALASMPVAALRLEAPALELLARLGVDTIGQLAAMPRAPLVRRFGRVIADRLDQAIGRLPEPLDPVIPPTRVSVEQRFAEPIATPEAIEHWLRELMARLAIELAQAGQGARVVEMVAARVDGVPQRMRLGFARPTRDAGHMLRLTLRRMEEIEPGYGIDAITLLVHRADPLGPESLAPALADEAAGDLAPLIDALANRIGADRLWRVAPVDSDVPERSCTRALPLEAPRAQARALKADDVRRLDGRSQDHPWHPRWPRPVWLLRRPERIDHVVAGLPDQPPRRFTWRGETHRVIRAEGPERVAGEWWRRSPERLAVRDYFRVEDEGGQRFWLFRRGDGMRAETGDLSWFLHGLGN</sequence>
<evidence type="ECO:0000259" key="8">
    <source>
        <dbReference type="PROSITE" id="PS50173"/>
    </source>
</evidence>
<dbReference type="PROSITE" id="PS50173">
    <property type="entry name" value="UMUC"/>
    <property type="match status" value="1"/>
</dbReference>
<dbReference type="InterPro" id="IPR017961">
    <property type="entry name" value="DNA_pol_Y-fam_little_finger"/>
</dbReference>
<feature type="region of interest" description="Disordered" evidence="7">
    <location>
        <begin position="173"/>
        <end position="193"/>
    </location>
</feature>
<comment type="similarity">
    <text evidence="1">Belongs to the DNA polymerase type-Y family.</text>
</comment>
<keyword evidence="10" id="KW-1185">Reference proteome</keyword>
<dbReference type="Pfam" id="PF11799">
    <property type="entry name" value="IMS_C"/>
    <property type="match status" value="1"/>
</dbReference>
<dbReference type="InterPro" id="IPR043128">
    <property type="entry name" value="Rev_trsase/Diguanyl_cyclase"/>
</dbReference>
<proteinExistence type="inferred from homology"/>
<keyword evidence="4" id="KW-0227">DNA damage</keyword>
<dbReference type="Pfam" id="PF20114">
    <property type="entry name" value="DUF6504"/>
    <property type="match status" value="1"/>
</dbReference>
<evidence type="ECO:0000313" key="10">
    <source>
        <dbReference type="Proteomes" id="UP000546200"/>
    </source>
</evidence>
<evidence type="ECO:0000256" key="4">
    <source>
        <dbReference type="ARBA" id="ARBA00022763"/>
    </source>
</evidence>
<dbReference type="EC" id="2.7.7.7" evidence="3"/>
<accession>A0A7W9ET74</accession>
<comment type="function">
    <text evidence="5">Poorly processive, error-prone DNA polymerase involved in untargeted mutagenesis. Copies undamaged DNA at stalled replication forks, which arise in vivo from mismatched or misaligned primer ends. These misaligned primers can be extended by PolIV. Exhibits no 3'-5' exonuclease (proofreading) activity. May be involved in translesional synthesis, in conjunction with the beta clamp from PolIII.</text>
</comment>
<evidence type="ECO:0000256" key="1">
    <source>
        <dbReference type="ARBA" id="ARBA00010945"/>
    </source>
</evidence>
<reference evidence="9 10" key="1">
    <citation type="submission" date="2020-08" db="EMBL/GenBank/DDBJ databases">
        <title>Genomic Encyclopedia of Type Strains, Phase IV (KMG-IV): sequencing the most valuable type-strain genomes for metagenomic binning, comparative biology and taxonomic classification.</title>
        <authorList>
            <person name="Goeker M."/>
        </authorList>
    </citation>
    <scope>NUCLEOTIDE SEQUENCE [LARGE SCALE GENOMIC DNA]</scope>
    <source>
        <strain evidence="9 10">DSM 100044</strain>
    </source>
</reference>
<comment type="catalytic activity">
    <reaction evidence="6">
        <text>DNA(n) + a 2'-deoxyribonucleoside 5'-triphosphate = DNA(n+1) + diphosphate</text>
        <dbReference type="Rhea" id="RHEA:22508"/>
        <dbReference type="Rhea" id="RHEA-COMP:17339"/>
        <dbReference type="Rhea" id="RHEA-COMP:17340"/>
        <dbReference type="ChEBI" id="CHEBI:33019"/>
        <dbReference type="ChEBI" id="CHEBI:61560"/>
        <dbReference type="ChEBI" id="CHEBI:173112"/>
        <dbReference type="EC" id="2.7.7.7"/>
    </reaction>
</comment>
<comment type="subunit">
    <text evidence="2">Monomer.</text>
</comment>